<dbReference type="AlphaFoldDB" id="A0A8T1VVW9"/>
<evidence type="ECO:0000313" key="1">
    <source>
        <dbReference type="EMBL" id="KAG7385381.1"/>
    </source>
</evidence>
<gene>
    <name evidence="1" type="ORF">PHYPSEUDO_001595</name>
</gene>
<reference evidence="1" key="1">
    <citation type="submission" date="2021-02" db="EMBL/GenBank/DDBJ databases">
        <authorList>
            <person name="Palmer J.M."/>
        </authorList>
    </citation>
    <scope>NUCLEOTIDE SEQUENCE</scope>
    <source>
        <strain evidence="1">SCRP734</strain>
    </source>
</reference>
<dbReference type="OrthoDB" id="66963at2759"/>
<organism evidence="1 2">
    <name type="scientific">Phytophthora pseudosyringae</name>
    <dbReference type="NCBI Taxonomy" id="221518"/>
    <lineage>
        <taxon>Eukaryota</taxon>
        <taxon>Sar</taxon>
        <taxon>Stramenopiles</taxon>
        <taxon>Oomycota</taxon>
        <taxon>Peronosporomycetes</taxon>
        <taxon>Peronosporales</taxon>
        <taxon>Peronosporaceae</taxon>
        <taxon>Phytophthora</taxon>
    </lineage>
</organism>
<comment type="caution">
    <text evidence="1">The sequence shown here is derived from an EMBL/GenBank/DDBJ whole genome shotgun (WGS) entry which is preliminary data.</text>
</comment>
<dbReference type="Proteomes" id="UP000694044">
    <property type="component" value="Unassembled WGS sequence"/>
</dbReference>
<accession>A0A8T1VVW9</accession>
<proteinExistence type="predicted"/>
<protein>
    <submittedName>
        <fullName evidence="1">Uncharacterized protein</fullName>
    </submittedName>
</protein>
<sequence length="167" mass="19641">MLHELGFWCSEEELLSPESLDATRPNPLHLVDDAWLVECDPAYLKTIEWFLTRAFVESHELAYSFCRFPDCSLGLEQPRVLGACTMTDGVFCWPEGYWHYVNHHHVKPPQEFLDHMLGRYGTMMEMTRKARAEKKLLLWDDTEQKTVDMPRAMQEWITSYTTIQVEP</sequence>
<keyword evidence="2" id="KW-1185">Reference proteome</keyword>
<dbReference type="EMBL" id="JAGDFM010000123">
    <property type="protein sequence ID" value="KAG7385381.1"/>
    <property type="molecule type" value="Genomic_DNA"/>
</dbReference>
<evidence type="ECO:0000313" key="2">
    <source>
        <dbReference type="Proteomes" id="UP000694044"/>
    </source>
</evidence>
<name>A0A8T1VVW9_9STRA</name>